<sequence length="63" mass="6712">ALDFGERPFLFPGSTSLVPGQPMHLTVLLQISIPVASFSGTLKSVTPAWTSGKLWLDGVTDPE</sequence>
<feature type="non-terminal residue" evidence="1">
    <location>
        <position position="1"/>
    </location>
</feature>
<dbReference type="AlphaFoldDB" id="A0A382SYI8"/>
<evidence type="ECO:0000313" key="1">
    <source>
        <dbReference type="EMBL" id="SVD14632.1"/>
    </source>
</evidence>
<organism evidence="1">
    <name type="scientific">marine metagenome</name>
    <dbReference type="NCBI Taxonomy" id="408172"/>
    <lineage>
        <taxon>unclassified sequences</taxon>
        <taxon>metagenomes</taxon>
        <taxon>ecological metagenomes</taxon>
    </lineage>
</organism>
<gene>
    <name evidence="1" type="ORF">METZ01_LOCUS367486</name>
</gene>
<dbReference type="EMBL" id="UINC01132361">
    <property type="protein sequence ID" value="SVD14632.1"/>
    <property type="molecule type" value="Genomic_DNA"/>
</dbReference>
<protein>
    <submittedName>
        <fullName evidence="1">Uncharacterized protein</fullName>
    </submittedName>
</protein>
<accession>A0A382SYI8</accession>
<name>A0A382SYI8_9ZZZZ</name>
<reference evidence="1" key="1">
    <citation type="submission" date="2018-05" db="EMBL/GenBank/DDBJ databases">
        <authorList>
            <person name="Lanie J.A."/>
            <person name="Ng W.-L."/>
            <person name="Kazmierczak K.M."/>
            <person name="Andrzejewski T.M."/>
            <person name="Davidsen T.M."/>
            <person name="Wayne K.J."/>
            <person name="Tettelin H."/>
            <person name="Glass J.I."/>
            <person name="Rusch D."/>
            <person name="Podicherti R."/>
            <person name="Tsui H.-C.T."/>
            <person name="Winkler M.E."/>
        </authorList>
    </citation>
    <scope>NUCLEOTIDE SEQUENCE</scope>
</reference>
<proteinExistence type="predicted"/>